<evidence type="ECO:0000313" key="2">
    <source>
        <dbReference type="EMBL" id="RCJ37977.1"/>
    </source>
</evidence>
<proteinExistence type="predicted"/>
<evidence type="ECO:0000313" key="3">
    <source>
        <dbReference type="Proteomes" id="UP000252107"/>
    </source>
</evidence>
<gene>
    <name evidence="2" type="ORF">A6770_39895</name>
</gene>
<keyword evidence="1" id="KW-0732">Signal</keyword>
<dbReference type="Proteomes" id="UP000252107">
    <property type="component" value="Unassembled WGS sequence"/>
</dbReference>
<name>A0A367RN41_9NOSO</name>
<feature type="signal peptide" evidence="1">
    <location>
        <begin position="1"/>
        <end position="24"/>
    </location>
</feature>
<feature type="chain" id="PRO_5016969310" evidence="1">
    <location>
        <begin position="25"/>
        <end position="66"/>
    </location>
</feature>
<evidence type="ECO:0000256" key="1">
    <source>
        <dbReference type="SAM" id="SignalP"/>
    </source>
</evidence>
<sequence length="66" mass="7062">MKNDNLFFAALSALTSRGCPTALAASAAAVVANDDPAKPDLGRTQRDQWVISEALPYLQNQGDEQQ</sequence>
<comment type="caution">
    <text evidence="2">The sequence shown here is derived from an EMBL/GenBank/DDBJ whole genome shotgun (WGS) entry which is preliminary data.</text>
</comment>
<organism evidence="2 3">
    <name type="scientific">Nostoc minutum NIES-26</name>
    <dbReference type="NCBI Taxonomy" id="1844469"/>
    <lineage>
        <taxon>Bacteria</taxon>
        <taxon>Bacillati</taxon>
        <taxon>Cyanobacteriota</taxon>
        <taxon>Cyanophyceae</taxon>
        <taxon>Nostocales</taxon>
        <taxon>Nostocaceae</taxon>
        <taxon>Nostoc</taxon>
    </lineage>
</organism>
<protein>
    <submittedName>
        <fullName evidence="2">Uncharacterized protein</fullName>
    </submittedName>
</protein>
<dbReference type="EMBL" id="LXQD01000104">
    <property type="protein sequence ID" value="RCJ37977.1"/>
    <property type="molecule type" value="Genomic_DNA"/>
</dbReference>
<reference evidence="2" key="1">
    <citation type="submission" date="2016-04" db="EMBL/GenBank/DDBJ databases">
        <authorList>
            <person name="Tabuchi Yagui T.R."/>
        </authorList>
    </citation>
    <scope>NUCLEOTIDE SEQUENCE [LARGE SCALE GENOMIC DNA]</scope>
    <source>
        <strain evidence="2">NIES-26</strain>
    </source>
</reference>
<keyword evidence="3" id="KW-1185">Reference proteome</keyword>
<dbReference type="AlphaFoldDB" id="A0A367RN41"/>
<accession>A0A367RN41</accession>